<dbReference type="AlphaFoldDB" id="A0AA35QQG1"/>
<gene>
    <name evidence="1" type="ORF">PODLI_1B042028</name>
</gene>
<organism evidence="1 2">
    <name type="scientific">Podarcis lilfordi</name>
    <name type="common">Lilford's wall lizard</name>
    <dbReference type="NCBI Taxonomy" id="74358"/>
    <lineage>
        <taxon>Eukaryota</taxon>
        <taxon>Metazoa</taxon>
        <taxon>Chordata</taxon>
        <taxon>Craniata</taxon>
        <taxon>Vertebrata</taxon>
        <taxon>Euteleostomi</taxon>
        <taxon>Lepidosauria</taxon>
        <taxon>Squamata</taxon>
        <taxon>Bifurcata</taxon>
        <taxon>Unidentata</taxon>
        <taxon>Episquamata</taxon>
        <taxon>Laterata</taxon>
        <taxon>Lacertibaenia</taxon>
        <taxon>Lacertidae</taxon>
        <taxon>Podarcis</taxon>
    </lineage>
</organism>
<comment type="caution">
    <text evidence="1">The sequence shown here is derived from an EMBL/GenBank/DDBJ whole genome shotgun (WGS) entry which is preliminary data.</text>
</comment>
<dbReference type="PANTHER" id="PTHR35558:SF1">
    <property type="entry name" value="ENDONUCLEASE_EXONUCLEASE_PHOSPHATASE DOMAIN-CONTAINING PROTEIN"/>
    <property type="match status" value="1"/>
</dbReference>
<protein>
    <submittedName>
        <fullName evidence="1">Uncharacterized protein</fullName>
    </submittedName>
</protein>
<name>A0AA35QQG1_9SAUR</name>
<reference evidence="1" key="1">
    <citation type="submission" date="2022-12" db="EMBL/GenBank/DDBJ databases">
        <authorList>
            <person name="Alioto T."/>
            <person name="Alioto T."/>
            <person name="Gomez Garrido J."/>
        </authorList>
    </citation>
    <scope>NUCLEOTIDE SEQUENCE</scope>
</reference>
<accession>A0AA35QQG1</accession>
<dbReference type="EMBL" id="CANTUW010000061">
    <property type="protein sequence ID" value="CAI7935115.1"/>
    <property type="molecule type" value="Genomic_DNA"/>
</dbReference>
<evidence type="ECO:0000313" key="2">
    <source>
        <dbReference type="Proteomes" id="UP001178461"/>
    </source>
</evidence>
<feature type="non-terminal residue" evidence="1">
    <location>
        <position position="102"/>
    </location>
</feature>
<dbReference type="Proteomes" id="UP001178461">
    <property type="component" value="Unassembled WGS sequence"/>
</dbReference>
<dbReference type="PANTHER" id="PTHR35558">
    <property type="entry name" value="SGNH_HYDRO DOMAIN-CONTAINING PROTEIN"/>
    <property type="match status" value="1"/>
</dbReference>
<proteinExistence type="predicted"/>
<feature type="non-terminal residue" evidence="1">
    <location>
        <position position="1"/>
    </location>
</feature>
<sequence length="102" mass="11497">ELGRGEKRPSHGKRKSRYPSVPRTFENWLDGFQAFMGTIVAAYPKRAVHLVAYLSHIRTACALSGEAAAINYDKKFRRKASRIPLARWDQIENGIWSVAVGP</sequence>
<evidence type="ECO:0000313" key="1">
    <source>
        <dbReference type="EMBL" id="CAI7935115.1"/>
    </source>
</evidence>
<keyword evidence="2" id="KW-1185">Reference proteome</keyword>